<name>A0AAW0BL63_9AGAR</name>
<reference evidence="2 3" key="1">
    <citation type="journal article" date="2024" name="J Genomics">
        <title>Draft genome sequencing and assembly of Favolaschia claudopus CIRM-BRFM 2984 isolated from oak limbs.</title>
        <authorList>
            <person name="Navarro D."/>
            <person name="Drula E."/>
            <person name="Chaduli D."/>
            <person name="Cazenave R."/>
            <person name="Ahrendt S."/>
            <person name="Wang J."/>
            <person name="Lipzen A."/>
            <person name="Daum C."/>
            <person name="Barry K."/>
            <person name="Grigoriev I.V."/>
            <person name="Favel A."/>
            <person name="Rosso M.N."/>
            <person name="Martin F."/>
        </authorList>
    </citation>
    <scope>NUCLEOTIDE SEQUENCE [LARGE SCALE GENOMIC DNA]</scope>
    <source>
        <strain evidence="2 3">CIRM-BRFM 2984</strain>
    </source>
</reference>
<feature type="region of interest" description="Disordered" evidence="1">
    <location>
        <begin position="83"/>
        <end position="108"/>
    </location>
</feature>
<comment type="caution">
    <text evidence="2">The sequence shown here is derived from an EMBL/GenBank/DDBJ whole genome shotgun (WGS) entry which is preliminary data.</text>
</comment>
<evidence type="ECO:0000256" key="1">
    <source>
        <dbReference type="SAM" id="MobiDB-lite"/>
    </source>
</evidence>
<feature type="compositionally biased region" description="Low complexity" evidence="1">
    <location>
        <begin position="88"/>
        <end position="100"/>
    </location>
</feature>
<dbReference type="AlphaFoldDB" id="A0AAW0BL63"/>
<feature type="region of interest" description="Disordered" evidence="1">
    <location>
        <begin position="451"/>
        <end position="475"/>
    </location>
</feature>
<sequence length="591" mass="65452">MPRVFAEGTAAKSHETFSADIGDYTPSLEPVSSMAIDAHDLKRTPKNAPWEYLLERQRQPGPIHVEARGAGYLRKPSWTPSKDLYRETGSTSQSSTSRSTNRIQKSSYVRQKAVKTIDKENFPEDLVTVRYSTRSQGKGGVYNLGGSFFVTPNVENLDTAWKLVYTSILRVSARFVGGTQYGNLSSVHHIQYPGRQHKLSNAGRWTRPFGPTYLSCYSRRTGAPAANAFTETEKTHCLPRQRSSAVNSDSFQHRSSEVISHATRVAGSIVVVSNSSLPRQRSSAVISDSFRHRSSEVISHATRVAGSIVVVVNSSLPRQRSSAVNSDSLRHRSSESTRVRLVSASALVNSSPPRAPSGGHGAFQVSATSVERLFACGSVAHAHHGRRVISRRYIRHKVVWVMLVTNAEHTLSSLPSPVTHMTRRRRYQRFDPSALVQANARCITHSALRNANSAPPNLTRDGSSTGLAAQGSNRKPQDTISSMLVLRLRRLGSPRVVTFGALGYFLESHACGSLYLLAPVNQDLGFLCDMSHFSRPDWDARLRLATFFLRQLNSLGKVVAAYPDSRHTKTTEFSTRYQNWLNSHFLSIFES</sequence>
<accession>A0AAW0BL63</accession>
<dbReference type="Proteomes" id="UP001362999">
    <property type="component" value="Unassembled WGS sequence"/>
</dbReference>
<evidence type="ECO:0000313" key="2">
    <source>
        <dbReference type="EMBL" id="KAK7026990.1"/>
    </source>
</evidence>
<organism evidence="2 3">
    <name type="scientific">Favolaschia claudopus</name>
    <dbReference type="NCBI Taxonomy" id="2862362"/>
    <lineage>
        <taxon>Eukaryota</taxon>
        <taxon>Fungi</taxon>
        <taxon>Dikarya</taxon>
        <taxon>Basidiomycota</taxon>
        <taxon>Agaricomycotina</taxon>
        <taxon>Agaricomycetes</taxon>
        <taxon>Agaricomycetidae</taxon>
        <taxon>Agaricales</taxon>
        <taxon>Marasmiineae</taxon>
        <taxon>Mycenaceae</taxon>
        <taxon>Favolaschia</taxon>
    </lineage>
</organism>
<proteinExistence type="predicted"/>
<keyword evidence="3" id="KW-1185">Reference proteome</keyword>
<protein>
    <submittedName>
        <fullName evidence="2">Uncharacterized protein</fullName>
    </submittedName>
</protein>
<dbReference type="EMBL" id="JAWWNJ010000030">
    <property type="protein sequence ID" value="KAK7026990.1"/>
    <property type="molecule type" value="Genomic_DNA"/>
</dbReference>
<gene>
    <name evidence="2" type="ORF">R3P38DRAFT_2777107</name>
</gene>
<evidence type="ECO:0000313" key="3">
    <source>
        <dbReference type="Proteomes" id="UP001362999"/>
    </source>
</evidence>